<dbReference type="EMBL" id="BCWF01000036">
    <property type="protein sequence ID" value="GAT31006.1"/>
    <property type="molecule type" value="Genomic_DNA"/>
</dbReference>
<evidence type="ECO:0000313" key="2">
    <source>
        <dbReference type="EMBL" id="BCS01920.1"/>
    </source>
</evidence>
<accession>A0A146FZX2</accession>
<dbReference type="SUPFAM" id="SSF48452">
    <property type="entry name" value="TPR-like"/>
    <property type="match status" value="1"/>
</dbReference>
<dbReference type="GeneID" id="64963241"/>
<evidence type="ECO:0000256" key="1">
    <source>
        <dbReference type="SAM" id="MobiDB-lite"/>
    </source>
</evidence>
<reference evidence="4" key="2">
    <citation type="submission" date="2016-02" db="EMBL/GenBank/DDBJ databases">
        <title>Genome sequencing of Aspergillus luchuensis NBRC 4314.</title>
        <authorList>
            <person name="Yamada O."/>
        </authorList>
    </citation>
    <scope>NUCLEOTIDE SEQUENCE [LARGE SCALE GENOMIC DNA]</scope>
    <source>
        <strain evidence="4">RIB 2604</strain>
    </source>
</reference>
<dbReference type="RefSeq" id="XP_041545682.1">
    <property type="nucleotide sequence ID" value="XM_041692281.1"/>
</dbReference>
<keyword evidence="5" id="KW-1185">Reference proteome</keyword>
<dbReference type="InterPro" id="IPR011990">
    <property type="entry name" value="TPR-like_helical_dom_sf"/>
</dbReference>
<name>A0A146FZX2_ASPKA</name>
<reference evidence="2" key="4">
    <citation type="submission" date="2021-02" db="EMBL/GenBank/DDBJ databases">
        <title>Aspergillus luchuensis mut. kawachii IFO 4304 genome sequence.</title>
        <authorList>
            <person name="Mori K."/>
            <person name="Kadooka C."/>
            <person name="Goto M."/>
            <person name="Futagami T."/>
        </authorList>
    </citation>
    <scope>NUCLEOTIDE SEQUENCE</scope>
    <source>
        <strain evidence="2">IFO 4308</strain>
    </source>
</reference>
<evidence type="ECO:0000313" key="5">
    <source>
        <dbReference type="Proteomes" id="UP000661280"/>
    </source>
</evidence>
<feature type="region of interest" description="Disordered" evidence="1">
    <location>
        <begin position="1"/>
        <end position="35"/>
    </location>
</feature>
<sequence length="403" mass="46979">MSPSRRNYSQTRDAAFNIRADSDDEYAHSDMDAGEDEALHILMEANYNEGASYDQSPTDQFANDDEDPLWRTQADNLFSGNDSDDADEREHASSPIQLPDPDSQGEHVDYPPPPPSPWLPYKKYSHQEKYAKPALKDKPGGESLDKIISYCDMVVDMSNIRSALRSVELYLGKGQTREAESEVQKARDLAEKYDDKPVLARCRYWQARVKFAQGKYDKAYTLFCDCQLWITKQPEASTMAFYLPLCQPGLSDQERQRLLEDAQRRAMQPEKMQATIEVPDNRDSKRRWEDSLHLLSQDTIPQPMHRRRIARPKSLLERQPEDSSGLKLGGKQKVFTFEMHPKGMATRFRPTDIFSEQPYEVIVPQEQWEDFIDYHRDQSVTLTYLERERRRYQTVVQEKYNQR</sequence>
<dbReference type="Proteomes" id="UP000661280">
    <property type="component" value="Chromosome 6"/>
</dbReference>
<dbReference type="VEuPathDB" id="FungiDB:ASPFODRAFT_627186"/>
<feature type="compositionally biased region" description="Polar residues" evidence="1">
    <location>
        <begin position="1"/>
        <end position="12"/>
    </location>
</feature>
<feature type="region of interest" description="Disordered" evidence="1">
    <location>
        <begin position="49"/>
        <end position="122"/>
    </location>
</feature>
<evidence type="ECO:0000313" key="4">
    <source>
        <dbReference type="Proteomes" id="UP000075230"/>
    </source>
</evidence>
<gene>
    <name evidence="2" type="ORF">AKAW2_60184S</name>
    <name evidence="3" type="ORF">RIB2604_03702170</name>
</gene>
<proteinExistence type="predicted"/>
<organism evidence="3 4">
    <name type="scientific">Aspergillus kawachii</name>
    <name type="common">White koji mold</name>
    <name type="synonym">Aspergillus awamori var. kawachi</name>
    <dbReference type="NCBI Taxonomy" id="1069201"/>
    <lineage>
        <taxon>Eukaryota</taxon>
        <taxon>Fungi</taxon>
        <taxon>Dikarya</taxon>
        <taxon>Ascomycota</taxon>
        <taxon>Pezizomycotina</taxon>
        <taxon>Eurotiomycetes</taxon>
        <taxon>Eurotiomycetidae</taxon>
        <taxon>Eurotiales</taxon>
        <taxon>Aspergillaceae</taxon>
        <taxon>Aspergillus</taxon>
        <taxon>Aspergillus subgen. Circumdati</taxon>
    </lineage>
</organism>
<reference evidence="3 4" key="1">
    <citation type="journal article" date="2016" name="DNA Res.">
        <title>Genome sequence of Aspergillus luchuensis NBRC 4314.</title>
        <authorList>
            <person name="Yamada O."/>
            <person name="Machida M."/>
            <person name="Hosoyama A."/>
            <person name="Goto M."/>
            <person name="Takahashi T."/>
            <person name="Futagami T."/>
            <person name="Yamagata Y."/>
            <person name="Takeuchi M."/>
            <person name="Kobayashi T."/>
            <person name="Koike H."/>
            <person name="Abe K."/>
            <person name="Asai K."/>
            <person name="Arita M."/>
            <person name="Fujita N."/>
            <person name="Fukuda K."/>
            <person name="Higa K."/>
            <person name="Horikawa H."/>
            <person name="Ishikawa T."/>
            <person name="Jinno K."/>
            <person name="Kato Y."/>
            <person name="Kirimura K."/>
            <person name="Mizutani O."/>
            <person name="Nakasone K."/>
            <person name="Sano M."/>
            <person name="Shiraishi Y."/>
            <person name="Tsukahara M."/>
            <person name="Gomi K."/>
        </authorList>
    </citation>
    <scope>NUCLEOTIDE SEQUENCE [LARGE SCALE GENOMIC DNA]</scope>
    <source>
        <strain evidence="3 4">RIB 2604</strain>
    </source>
</reference>
<dbReference type="EMBL" id="AP024430">
    <property type="protein sequence ID" value="BCS01920.1"/>
    <property type="molecule type" value="Genomic_DNA"/>
</dbReference>
<reference evidence="2" key="3">
    <citation type="submission" date="2021-01" db="EMBL/GenBank/DDBJ databases">
        <authorList>
            <consortium name="Aspergillus luchuensis mut. kawachii IFO 4304 genome sequencing consortium"/>
            <person name="Kazuki M."/>
            <person name="Futagami T."/>
        </authorList>
    </citation>
    <scope>NUCLEOTIDE SEQUENCE</scope>
    <source>
        <strain evidence="2">IFO 4308</strain>
    </source>
</reference>
<dbReference type="Proteomes" id="UP000075230">
    <property type="component" value="Unassembled WGS sequence"/>
</dbReference>
<dbReference type="OrthoDB" id="4312109at2759"/>
<evidence type="ECO:0000313" key="3">
    <source>
        <dbReference type="EMBL" id="GAT31006.1"/>
    </source>
</evidence>
<dbReference type="AlphaFoldDB" id="A0A146FZX2"/>
<dbReference type="Gene3D" id="1.25.40.10">
    <property type="entry name" value="Tetratricopeptide repeat domain"/>
    <property type="match status" value="1"/>
</dbReference>
<dbReference type="KEGG" id="aluc:AKAW2_60184S"/>
<protein>
    <submittedName>
        <fullName evidence="3">Similar to An15g05860</fullName>
    </submittedName>
</protein>